<organism evidence="1 2">
    <name type="scientific">Aphis craccivora</name>
    <name type="common">Cowpea aphid</name>
    <dbReference type="NCBI Taxonomy" id="307492"/>
    <lineage>
        <taxon>Eukaryota</taxon>
        <taxon>Metazoa</taxon>
        <taxon>Ecdysozoa</taxon>
        <taxon>Arthropoda</taxon>
        <taxon>Hexapoda</taxon>
        <taxon>Insecta</taxon>
        <taxon>Pterygota</taxon>
        <taxon>Neoptera</taxon>
        <taxon>Paraneoptera</taxon>
        <taxon>Hemiptera</taxon>
        <taxon>Sternorrhyncha</taxon>
        <taxon>Aphidomorpha</taxon>
        <taxon>Aphidoidea</taxon>
        <taxon>Aphididae</taxon>
        <taxon>Aphidini</taxon>
        <taxon>Aphis</taxon>
        <taxon>Aphis</taxon>
    </lineage>
</organism>
<keyword evidence="2" id="KW-1185">Reference proteome</keyword>
<accession>A0A6G0Y4G7</accession>
<dbReference type="Proteomes" id="UP000478052">
    <property type="component" value="Unassembled WGS sequence"/>
</dbReference>
<comment type="caution">
    <text evidence="1">The sequence shown here is derived from an EMBL/GenBank/DDBJ whole genome shotgun (WGS) entry which is preliminary data.</text>
</comment>
<dbReference type="OrthoDB" id="7700560at2759"/>
<evidence type="ECO:0008006" key="3">
    <source>
        <dbReference type="Google" id="ProtNLM"/>
    </source>
</evidence>
<dbReference type="AlphaFoldDB" id="A0A6G0Y4G7"/>
<evidence type="ECO:0000313" key="1">
    <source>
        <dbReference type="EMBL" id="KAF0748905.1"/>
    </source>
</evidence>
<dbReference type="EMBL" id="VUJU01006301">
    <property type="protein sequence ID" value="KAF0748905.1"/>
    <property type="molecule type" value="Genomic_DNA"/>
</dbReference>
<name>A0A6G0Y4G7_APHCR</name>
<evidence type="ECO:0000313" key="2">
    <source>
        <dbReference type="Proteomes" id="UP000478052"/>
    </source>
</evidence>
<gene>
    <name evidence="1" type="ORF">FWK35_00036115</name>
</gene>
<proteinExistence type="predicted"/>
<sequence length="1082" mass="124939">MPKTSKIDVDKLIEVIKKFQILNEDTNKIKGPGQSCWVRIQNEMDNTVTAKYIYTIVLQNRFGILDKLGLNEKLKQNSSNNSPNNSKADLISSEEDNCIYSSGGEDIEDILNFNITLSPQEWIDIKEEKPVKYKRSDGKNFNRSYEILKPHKWTNVINEHFYEQTKLPCCVAYKHAKINTEGQIYLKIIGSCIMCLSNLKGIVEHAPEENSRVVITCTIKGHFQNCLSEKKRRVTGNQREMFLDKLMNCNMSAAYLQRLEAKQKMNYGDKEPSSIPTLNALRVMKYKEQKNNQVHNDPILAVSLMKGMLPYNTIFHDIGYDRFYLHYWSSSEVNSYRNYSKRTQIPTICIDATGALVKKVTLINGRETGQIFLYQIGVNDFENSCQFSVAHMLSERHDHNSIGHWLTEWCKNSIAPPKIVVTDQSLALMMAVVKTFTQYSTLNKYISVCSDLIMKKDIEIPSCMLRNDFNHIMHLISSWSEFKTTTVRIKNFYMRSICLIIVSVDFEDVKNVLKHVFTVALHETDGQNYKNEPTACENSKKYLKQRIATHETEFDEAINVIKDLNESNEIDLQINNLPNTSIFEEIKYIYNNCIESSNNISNNSGDRDNMQFCPGIAKKLFNFCKLIPYWSSLMVPIFKYGGTTESSSTSESLFKDLKTVVFKHKTLPLRLDDFLKIHINSIIGSTNILASKRKYEHQSLSNDSLHSQKETLEEHQVEDSLMLNQIPNLKINEQYQSPTKKIFDIKEPEFPYYDDQEVVENWKGLGYDVGKKKKKGTYLDKDPTVLIYNDTSKTKSRVIGILRNGNFADLKNIIIDGQPYSVTNTCTFDSIVHIICTSYTDSTSYSTWINANNNYKFFGLIEKLIRDGVNTQTYRKRANILKDIMADYKIPKNVGGIMVLDASCTAHYLLNKLFQNYPSLQEQKYCRKCNFDETISHPIINAYLPTENLNFMLDILKSLYEENKFTCTNCKQTVTKTLIASEHLIIEPILPTNIKKFNNDASVKLSEIPSILHIFEKIYFLRGLICFIAPPSMHKDAIGRYVSFNWRNTNNNWERYDDLLNSVRNVRPSTMVHNCQFIIYTL</sequence>
<reference evidence="1 2" key="1">
    <citation type="submission" date="2019-08" db="EMBL/GenBank/DDBJ databases">
        <title>Whole genome of Aphis craccivora.</title>
        <authorList>
            <person name="Voronova N.V."/>
            <person name="Shulinski R.S."/>
            <person name="Bandarenka Y.V."/>
            <person name="Zhorov D.G."/>
            <person name="Warner D."/>
        </authorList>
    </citation>
    <scope>NUCLEOTIDE SEQUENCE [LARGE SCALE GENOMIC DNA]</scope>
    <source>
        <strain evidence="1">180601</strain>
        <tissue evidence="1">Whole Body</tissue>
    </source>
</reference>
<protein>
    <recommendedName>
        <fullName evidence="3">USP domain-containing protein</fullName>
    </recommendedName>
</protein>